<name>A0A7X0J3J6_9SPHI</name>
<feature type="transmembrane region" description="Helical" evidence="1">
    <location>
        <begin position="51"/>
        <end position="71"/>
    </location>
</feature>
<feature type="transmembrane region" description="Helical" evidence="1">
    <location>
        <begin position="239"/>
        <end position="260"/>
    </location>
</feature>
<keyword evidence="1" id="KW-0472">Membrane</keyword>
<keyword evidence="2" id="KW-0012">Acyltransferase</keyword>
<evidence type="ECO:0000256" key="1">
    <source>
        <dbReference type="SAM" id="Phobius"/>
    </source>
</evidence>
<gene>
    <name evidence="2" type="ORF">HDF25_002607</name>
</gene>
<feature type="transmembrane region" description="Helical" evidence="1">
    <location>
        <begin position="209"/>
        <end position="227"/>
    </location>
</feature>
<dbReference type="EMBL" id="JACHCC010000006">
    <property type="protein sequence ID" value="MBB6500459.1"/>
    <property type="molecule type" value="Genomic_DNA"/>
</dbReference>
<feature type="transmembrane region" description="Helical" evidence="1">
    <location>
        <begin position="12"/>
        <end position="31"/>
    </location>
</feature>
<proteinExistence type="predicted"/>
<comment type="caution">
    <text evidence="2">The sequence shown here is derived from an EMBL/GenBank/DDBJ whole genome shotgun (WGS) entry which is preliminary data.</text>
</comment>
<feature type="transmembrane region" description="Helical" evidence="1">
    <location>
        <begin position="83"/>
        <end position="101"/>
    </location>
</feature>
<dbReference type="RefSeq" id="WP_184625275.1">
    <property type="nucleotide sequence ID" value="NZ_JACHCC010000006.1"/>
</dbReference>
<evidence type="ECO:0000313" key="3">
    <source>
        <dbReference type="Proteomes" id="UP000521017"/>
    </source>
</evidence>
<keyword evidence="1" id="KW-1133">Transmembrane helix</keyword>
<evidence type="ECO:0000313" key="2">
    <source>
        <dbReference type="EMBL" id="MBB6500459.1"/>
    </source>
</evidence>
<dbReference type="PANTHER" id="PTHR31061">
    <property type="entry name" value="LD22376P"/>
    <property type="match status" value="1"/>
</dbReference>
<feature type="transmembrane region" description="Helical" evidence="1">
    <location>
        <begin position="272"/>
        <end position="291"/>
    </location>
</feature>
<reference evidence="2 3" key="1">
    <citation type="submission" date="2020-08" db="EMBL/GenBank/DDBJ databases">
        <title>Genomic Encyclopedia of Type Strains, Phase IV (KMG-V): Genome sequencing to study the core and pangenomes of soil and plant-associated prokaryotes.</title>
        <authorList>
            <person name="Whitman W."/>
        </authorList>
    </citation>
    <scope>NUCLEOTIDE SEQUENCE [LARGE SCALE GENOMIC DNA]</scope>
    <source>
        <strain evidence="2 3">M2T3</strain>
    </source>
</reference>
<protein>
    <submittedName>
        <fullName evidence="2">Putative acyltransferase</fullName>
    </submittedName>
</protein>
<feature type="transmembrane region" description="Helical" evidence="1">
    <location>
        <begin position="348"/>
        <end position="370"/>
    </location>
</feature>
<accession>A0A7X0J3J6</accession>
<organism evidence="2 3">
    <name type="scientific">Pedobacter cryoconitis</name>
    <dbReference type="NCBI Taxonomy" id="188932"/>
    <lineage>
        <taxon>Bacteria</taxon>
        <taxon>Pseudomonadati</taxon>
        <taxon>Bacteroidota</taxon>
        <taxon>Sphingobacteriia</taxon>
        <taxon>Sphingobacteriales</taxon>
        <taxon>Sphingobacteriaceae</taxon>
        <taxon>Pedobacter</taxon>
    </lineage>
</organism>
<feature type="transmembrane region" description="Helical" evidence="1">
    <location>
        <begin position="311"/>
        <end position="328"/>
    </location>
</feature>
<dbReference type="PANTHER" id="PTHR31061:SF24">
    <property type="entry name" value="LD22376P"/>
    <property type="match status" value="1"/>
</dbReference>
<sequence>MKPLAERFLSLDVFRGMTLCFMIIVNTPGRGANPFGMLLHASWHGFTPTDLVFPSFLFAVGNAMSFSMKRFSQMDNAQVLLKIFKRTILIFLIGYLMYWFPFFKYDKQGHAFFAVIENTRIMGVLQRIALCFCIASLMIHYLSGKTVIWLSVLFLVGYWIILQVFGDAGAQFTMMGNIGSYIDKSVLGESHLYHGDFFHGKHVAFDPEGILSTIPAIVNVVIGYFAGKFIQEKGKGYESIARLFLVGSLLVLIAICWNTVFPVNKKLWTSSFVLLTCGLDLMIIGALLYIIEVKQSTQWTKFFVVFGKNPLFIYIVSEVLLTAADLINPKFPFTKWINLNFFQVVAPGPVGSLLFALCFMLVCWLVGYILDRRKIYIRV</sequence>
<keyword evidence="2" id="KW-0808">Transferase</keyword>
<feature type="transmembrane region" description="Helical" evidence="1">
    <location>
        <begin position="146"/>
        <end position="165"/>
    </location>
</feature>
<keyword evidence="1" id="KW-0812">Transmembrane</keyword>
<dbReference type="GO" id="GO:0016746">
    <property type="term" value="F:acyltransferase activity"/>
    <property type="evidence" value="ECO:0007669"/>
    <property type="project" value="UniProtKB-KW"/>
</dbReference>
<dbReference type="Proteomes" id="UP000521017">
    <property type="component" value="Unassembled WGS sequence"/>
</dbReference>
<dbReference type="AlphaFoldDB" id="A0A7X0J3J6"/>
<feature type="transmembrane region" description="Helical" evidence="1">
    <location>
        <begin position="121"/>
        <end position="139"/>
    </location>
</feature>